<name>A0A3B0ZES8_9ZZZZ</name>
<accession>A0A3B0ZES8</accession>
<dbReference type="InterPro" id="IPR026935">
    <property type="entry name" value="BtrH_N"/>
</dbReference>
<evidence type="ECO:0000313" key="3">
    <source>
        <dbReference type="EMBL" id="VAW90101.1"/>
    </source>
</evidence>
<gene>
    <name evidence="3" type="ORF">MNBD_GAMMA17-1635</name>
</gene>
<evidence type="ECO:0000259" key="1">
    <source>
        <dbReference type="Pfam" id="PF14399"/>
    </source>
</evidence>
<feature type="domain" description="DUF4872" evidence="2">
    <location>
        <begin position="155"/>
        <end position="326"/>
    </location>
</feature>
<feature type="domain" description="Butirosin biosynthesis protein H N-terminal" evidence="1">
    <location>
        <begin position="12"/>
        <end position="143"/>
    </location>
</feature>
<evidence type="ECO:0000259" key="2">
    <source>
        <dbReference type="Pfam" id="PF16169"/>
    </source>
</evidence>
<dbReference type="AlphaFoldDB" id="A0A3B0ZES8"/>
<dbReference type="Pfam" id="PF14399">
    <property type="entry name" value="BtrH_N"/>
    <property type="match status" value="1"/>
</dbReference>
<sequence length="331" mass="37755">MTFEFIHQHTAHCETGVMSSMLRHHGLDISEPMALGLAGGVAFAYLPIVKLNGFPLIAYRMPPKSIITGLRKRLGLKIRFECFSNPEQGMKALDAQLEKNVLVGMQTSVFWLPYFPEDMRFHFNAHNMLVYGKEKDDYLISDPVFESTVRCNSADLQKARFSKGALAPKGLMYYIEHVPQSVDFERIIPQAIRTNVRRMNAPIPIVGIRGIHFLANKLRKLPKQLDDERRIKLFLGHIVRMQEEIGTGGAGFRFIYASFLQESAKILNNDLLLDASDSMTAAGDQWRVFALEAVRMCKRRSELDLRYLSELLHRCADNEANVWAQLKRLKA</sequence>
<organism evidence="3">
    <name type="scientific">hydrothermal vent metagenome</name>
    <dbReference type="NCBI Taxonomy" id="652676"/>
    <lineage>
        <taxon>unclassified sequences</taxon>
        <taxon>metagenomes</taxon>
        <taxon>ecological metagenomes</taxon>
    </lineage>
</organism>
<protein>
    <recommendedName>
        <fullName evidence="4">Peptidase</fullName>
    </recommendedName>
</protein>
<dbReference type="InterPro" id="IPR032369">
    <property type="entry name" value="DUF4872"/>
</dbReference>
<reference evidence="3" key="1">
    <citation type="submission" date="2018-06" db="EMBL/GenBank/DDBJ databases">
        <authorList>
            <person name="Zhirakovskaya E."/>
        </authorList>
    </citation>
    <scope>NUCLEOTIDE SEQUENCE</scope>
</reference>
<evidence type="ECO:0008006" key="4">
    <source>
        <dbReference type="Google" id="ProtNLM"/>
    </source>
</evidence>
<dbReference type="EMBL" id="UOFQ01000173">
    <property type="protein sequence ID" value="VAW90101.1"/>
    <property type="molecule type" value="Genomic_DNA"/>
</dbReference>
<dbReference type="Pfam" id="PF16169">
    <property type="entry name" value="DUF4872"/>
    <property type="match status" value="1"/>
</dbReference>
<proteinExistence type="predicted"/>